<organism evidence="10 11">
    <name type="scientific">Riccia fluitans</name>
    <dbReference type="NCBI Taxonomy" id="41844"/>
    <lineage>
        <taxon>Eukaryota</taxon>
        <taxon>Viridiplantae</taxon>
        <taxon>Streptophyta</taxon>
        <taxon>Embryophyta</taxon>
        <taxon>Marchantiophyta</taxon>
        <taxon>Marchantiopsida</taxon>
        <taxon>Marchantiidae</taxon>
        <taxon>Marchantiales</taxon>
        <taxon>Ricciaceae</taxon>
        <taxon>Riccia</taxon>
    </lineage>
</organism>
<comment type="caution">
    <text evidence="10">The sequence shown here is derived from an EMBL/GenBank/DDBJ whole genome shotgun (WGS) entry which is preliminary data.</text>
</comment>
<dbReference type="CDD" id="cd11326">
    <property type="entry name" value="AmyAc_Glg_debranch"/>
    <property type="match status" value="1"/>
</dbReference>
<keyword evidence="3" id="KW-0150">Chloroplast</keyword>
<evidence type="ECO:0000256" key="5">
    <source>
        <dbReference type="ARBA" id="ARBA00022801"/>
    </source>
</evidence>
<evidence type="ECO:0000256" key="2">
    <source>
        <dbReference type="ARBA" id="ARBA00008061"/>
    </source>
</evidence>
<dbReference type="GO" id="GO:0019156">
    <property type="term" value="F:isoamylase activity"/>
    <property type="evidence" value="ECO:0007669"/>
    <property type="project" value="UniProtKB-EC"/>
</dbReference>
<keyword evidence="11" id="KW-1185">Reference proteome</keyword>
<dbReference type="AlphaFoldDB" id="A0ABD1Y588"/>
<evidence type="ECO:0000259" key="9">
    <source>
        <dbReference type="SMART" id="SM00642"/>
    </source>
</evidence>
<evidence type="ECO:0000256" key="8">
    <source>
        <dbReference type="ARBA" id="ARBA00066531"/>
    </source>
</evidence>
<dbReference type="InterPro" id="IPR006047">
    <property type="entry name" value="GH13_cat_dom"/>
</dbReference>
<dbReference type="Pfam" id="PF02922">
    <property type="entry name" value="CBM_48"/>
    <property type="match status" value="1"/>
</dbReference>
<dbReference type="Gene3D" id="3.20.20.80">
    <property type="entry name" value="Glycosidases"/>
    <property type="match status" value="1"/>
</dbReference>
<dbReference type="InterPro" id="IPR004193">
    <property type="entry name" value="Glyco_hydro_13_N"/>
</dbReference>
<evidence type="ECO:0000256" key="6">
    <source>
        <dbReference type="ARBA" id="ARBA00022946"/>
    </source>
</evidence>
<dbReference type="SMART" id="SM00642">
    <property type="entry name" value="Aamy"/>
    <property type="match status" value="1"/>
</dbReference>
<evidence type="ECO:0000313" key="11">
    <source>
        <dbReference type="Proteomes" id="UP001605036"/>
    </source>
</evidence>
<dbReference type="GO" id="GO:0009507">
    <property type="term" value="C:chloroplast"/>
    <property type="evidence" value="ECO:0007669"/>
    <property type="project" value="UniProtKB-SubCell"/>
</dbReference>
<accession>A0ABD1Y588</accession>
<dbReference type="InterPro" id="IPR044505">
    <property type="entry name" value="GlgX_Isoamylase_N_E_set"/>
</dbReference>
<proteinExistence type="inferred from homology"/>
<evidence type="ECO:0000256" key="1">
    <source>
        <dbReference type="ARBA" id="ARBA00004229"/>
    </source>
</evidence>
<gene>
    <name evidence="10" type="ORF">R1flu_002132</name>
</gene>
<dbReference type="Pfam" id="PF00128">
    <property type="entry name" value="Alpha-amylase"/>
    <property type="match status" value="1"/>
</dbReference>
<dbReference type="Gene3D" id="2.60.40.10">
    <property type="entry name" value="Immunoglobulins"/>
    <property type="match status" value="1"/>
</dbReference>
<keyword evidence="4" id="KW-0934">Plastid</keyword>
<sequence>MGISVAPPVPTASSACSCSAPCRPSHHPVGSGFGSAAILCQSSRTKLCLISGSDGQSGLMGGLNSIAVSRVNQVVRGDHSGNRRLLTICGVTGITSDSASSLEKDIVDDGTKNVGVHVCGKPQKGRPLPFGPTAMNNGVNFSVHSSGASAISLCLYTEADLGKGVITKEVELNPQVNKTGDVWHIFLPEIAPNLLYGYRVDGKFSLEEGCCYDPKCVLVDPYAKAVISRGLYGMLGPGGNCWPQMAGMVPPLDEEEFDWEGDSPPRIKQKDLIIYEMHVRGFTRDPSSEVEHPGTYFGLVEKLPHLKELGVNCIELMPTHEFNELEYYAYNPVLQDHKMNFWGYSTINFFSPMTRYAASGTNNCGRDAIKEFKTLVREAHKLGMEVLMDVVFNHTAEGNEMGPTISFRGFDNRVYYMIAPKGEFYNYSGCGNTFNCNHPVVRRFIIDCLRYWVLEMHVDGFRFDLASILTRASSLWDRANVFGTSDGPEGDNVTTGTPLSEPPLVDMMSNDPVLRDVKLIAEAWDTGGLYQVGSFPHWGVWSEWNGQFRDTARSFIKGTDGLAGLFAQCLCGSPHLYQESGRKPWHSVNFVTAHDGFTLADLVSYNEKHNEANGENNNDGESHNASWNCGEEGDTNSLPVLRLRQRQMRNFMLALMVSQGVPMITMGDEYAHTKGGNNNSYCHDNTINYFQWDQKDTDAQGFYRFCRLLVNFRRQSDALCLGEFPTAEKLQWHGVLPNTPDWSETSRFVAFSLVDSQAKELYVAFNAGHLPTLVTLPERPGFKWFPLVDTSKGPPYDFLSDDVKYRTVVLAQTANFLNCNVYPMLSYSSILFLLVSENEF</sequence>
<feature type="domain" description="Glycosyl hydrolase family 13 catalytic" evidence="9">
    <location>
        <begin position="276"/>
        <end position="713"/>
    </location>
</feature>
<dbReference type="SUPFAM" id="SSF51011">
    <property type="entry name" value="Glycosyl hydrolase domain"/>
    <property type="match status" value="1"/>
</dbReference>
<comment type="subcellular location">
    <subcellularLocation>
        <location evidence="1">Plastid</location>
        <location evidence="1">Chloroplast</location>
    </subcellularLocation>
</comment>
<dbReference type="EMBL" id="JBHFFA010000006">
    <property type="protein sequence ID" value="KAL2621927.1"/>
    <property type="molecule type" value="Genomic_DNA"/>
</dbReference>
<evidence type="ECO:0000313" key="10">
    <source>
        <dbReference type="EMBL" id="KAL2621927.1"/>
    </source>
</evidence>
<dbReference type="InterPro" id="IPR048650">
    <property type="entry name" value="ISOA1-3-like_C"/>
</dbReference>
<dbReference type="InterPro" id="IPR017853">
    <property type="entry name" value="GH"/>
</dbReference>
<dbReference type="InterPro" id="IPR014756">
    <property type="entry name" value="Ig_E-set"/>
</dbReference>
<dbReference type="Pfam" id="PF21156">
    <property type="entry name" value="ISOA1-3_C"/>
    <property type="match status" value="1"/>
</dbReference>
<name>A0ABD1Y588_9MARC</name>
<evidence type="ECO:0000256" key="4">
    <source>
        <dbReference type="ARBA" id="ARBA00022640"/>
    </source>
</evidence>
<keyword evidence="6" id="KW-0809">Transit peptide</keyword>
<dbReference type="EC" id="3.2.1.68" evidence="8"/>
<evidence type="ECO:0000256" key="7">
    <source>
        <dbReference type="ARBA" id="ARBA00051664"/>
    </source>
</evidence>
<comment type="similarity">
    <text evidence="2">Belongs to the glycosyl hydrolase 13 family.</text>
</comment>
<dbReference type="FunFam" id="3.20.20.80:FF:000054">
    <property type="entry name" value="Glycogen debranching enzyme"/>
    <property type="match status" value="1"/>
</dbReference>
<dbReference type="CDD" id="cd02856">
    <property type="entry name" value="E_set_GDE_Isoamylase_N"/>
    <property type="match status" value="1"/>
</dbReference>
<dbReference type="Gene3D" id="2.60.40.1180">
    <property type="entry name" value="Golgi alpha-mannosidase II"/>
    <property type="match status" value="1"/>
</dbReference>
<dbReference type="Proteomes" id="UP001605036">
    <property type="component" value="Unassembled WGS sequence"/>
</dbReference>
<dbReference type="PANTHER" id="PTHR43002">
    <property type="entry name" value="GLYCOGEN DEBRANCHING ENZYME"/>
    <property type="match status" value="1"/>
</dbReference>
<dbReference type="SUPFAM" id="SSF51445">
    <property type="entry name" value="(Trans)glycosidases"/>
    <property type="match status" value="1"/>
</dbReference>
<dbReference type="InterPro" id="IPR013783">
    <property type="entry name" value="Ig-like_fold"/>
</dbReference>
<reference evidence="10 11" key="1">
    <citation type="submission" date="2024-09" db="EMBL/GenBank/DDBJ databases">
        <title>Chromosome-scale assembly of Riccia fluitans.</title>
        <authorList>
            <person name="Paukszto L."/>
            <person name="Sawicki J."/>
            <person name="Karawczyk K."/>
            <person name="Piernik-Szablinska J."/>
            <person name="Szczecinska M."/>
            <person name="Mazdziarz M."/>
        </authorList>
    </citation>
    <scope>NUCLEOTIDE SEQUENCE [LARGE SCALE GENOMIC DNA]</scope>
    <source>
        <strain evidence="10">Rf_01</strain>
        <tissue evidence="10">Aerial parts of the thallus</tissue>
    </source>
</reference>
<evidence type="ECO:0000256" key="3">
    <source>
        <dbReference type="ARBA" id="ARBA00022528"/>
    </source>
</evidence>
<dbReference type="SUPFAM" id="SSF81296">
    <property type="entry name" value="E set domains"/>
    <property type="match status" value="1"/>
</dbReference>
<dbReference type="InterPro" id="IPR013780">
    <property type="entry name" value="Glyco_hydro_b"/>
</dbReference>
<protein>
    <recommendedName>
        <fullName evidence="8">isoamylase</fullName>
        <ecNumber evidence="8">3.2.1.68</ecNumber>
    </recommendedName>
</protein>
<comment type="catalytic activity">
    <reaction evidence="7">
        <text>Hydrolysis of (1-&gt;6)-alpha-D-glucosidic branch linkages in glycogen, amylopectin and their beta-limit dextrins.</text>
        <dbReference type="EC" id="3.2.1.68"/>
    </reaction>
</comment>
<keyword evidence="5" id="KW-0378">Hydrolase</keyword>